<evidence type="ECO:0008006" key="3">
    <source>
        <dbReference type="Google" id="ProtNLM"/>
    </source>
</evidence>
<dbReference type="PANTHER" id="PTHR37563">
    <property type="entry name" value="PHYTANOYL-COA DIOXYGENASE FAMILY PROTEIN (AFU_ORTHOLOGUE AFUA_2G03330)"/>
    <property type="match status" value="1"/>
</dbReference>
<reference evidence="1 2" key="2">
    <citation type="journal article" date="2008" name="Nature">
        <title>The Phaeodactylum genome reveals the evolutionary history of diatom genomes.</title>
        <authorList>
            <person name="Bowler C."/>
            <person name="Allen A.E."/>
            <person name="Badger J.H."/>
            <person name="Grimwood J."/>
            <person name="Jabbari K."/>
            <person name="Kuo A."/>
            <person name="Maheswari U."/>
            <person name="Martens C."/>
            <person name="Maumus F."/>
            <person name="Otillar R.P."/>
            <person name="Rayko E."/>
            <person name="Salamov A."/>
            <person name="Vandepoele K."/>
            <person name="Beszteri B."/>
            <person name="Gruber A."/>
            <person name="Heijde M."/>
            <person name="Katinka M."/>
            <person name="Mock T."/>
            <person name="Valentin K."/>
            <person name="Verret F."/>
            <person name="Berges J.A."/>
            <person name="Brownlee C."/>
            <person name="Cadoret J.P."/>
            <person name="Chiovitti A."/>
            <person name="Choi C.J."/>
            <person name="Coesel S."/>
            <person name="De Martino A."/>
            <person name="Detter J.C."/>
            <person name="Durkin C."/>
            <person name="Falciatore A."/>
            <person name="Fournet J."/>
            <person name="Haruta M."/>
            <person name="Huysman M.J."/>
            <person name="Jenkins B.D."/>
            <person name="Jiroutova K."/>
            <person name="Jorgensen R.E."/>
            <person name="Joubert Y."/>
            <person name="Kaplan A."/>
            <person name="Kroger N."/>
            <person name="Kroth P.G."/>
            <person name="La Roche J."/>
            <person name="Lindquist E."/>
            <person name="Lommer M."/>
            <person name="Martin-Jezequel V."/>
            <person name="Lopez P.J."/>
            <person name="Lucas S."/>
            <person name="Mangogna M."/>
            <person name="McGinnis K."/>
            <person name="Medlin L.K."/>
            <person name="Montsant A."/>
            <person name="Oudot-Le Secq M.P."/>
            <person name="Napoli C."/>
            <person name="Obornik M."/>
            <person name="Parker M.S."/>
            <person name="Petit J.L."/>
            <person name="Porcel B.M."/>
            <person name="Poulsen N."/>
            <person name="Robison M."/>
            <person name="Rychlewski L."/>
            <person name="Rynearson T.A."/>
            <person name="Schmutz J."/>
            <person name="Shapiro H."/>
            <person name="Siaut M."/>
            <person name="Stanley M."/>
            <person name="Sussman M.R."/>
            <person name="Taylor A.R."/>
            <person name="Vardi A."/>
            <person name="von Dassow P."/>
            <person name="Vyverman W."/>
            <person name="Willis A."/>
            <person name="Wyrwicz L.S."/>
            <person name="Rokhsar D.S."/>
            <person name="Weissenbach J."/>
            <person name="Armbrust E.V."/>
            <person name="Green B.R."/>
            <person name="Van de Peer Y."/>
            <person name="Grigoriev I.V."/>
        </authorList>
    </citation>
    <scope>NUCLEOTIDE SEQUENCE [LARGE SCALE GENOMIC DNA]</scope>
    <source>
        <strain evidence="1 2">CCMP1335</strain>
    </source>
</reference>
<dbReference type="GeneID" id="7448512"/>
<evidence type="ECO:0000313" key="2">
    <source>
        <dbReference type="Proteomes" id="UP000001449"/>
    </source>
</evidence>
<dbReference type="InterPro" id="IPR051961">
    <property type="entry name" value="Fungal_Metabolite_Diox"/>
</dbReference>
<keyword evidence="2" id="KW-1185">Reference proteome</keyword>
<proteinExistence type="predicted"/>
<dbReference type="HOGENOM" id="CLU_820140_0_0_1"/>
<dbReference type="InParanoid" id="B8CEP0"/>
<name>B8CEP0_THAPS</name>
<protein>
    <recommendedName>
        <fullName evidence="3">Phytanoyl-CoA dioxygenase</fullName>
    </recommendedName>
</protein>
<dbReference type="PaxDb" id="35128-Thaps11487"/>
<reference evidence="1 2" key="1">
    <citation type="journal article" date="2004" name="Science">
        <title>The genome of the diatom Thalassiosira pseudonana: ecology, evolution, and metabolism.</title>
        <authorList>
            <person name="Armbrust E.V."/>
            <person name="Berges J.A."/>
            <person name="Bowler C."/>
            <person name="Green B.R."/>
            <person name="Martinez D."/>
            <person name="Putnam N.H."/>
            <person name="Zhou S."/>
            <person name="Allen A.E."/>
            <person name="Apt K.E."/>
            <person name="Bechner M."/>
            <person name="Brzezinski M.A."/>
            <person name="Chaal B.K."/>
            <person name="Chiovitti A."/>
            <person name="Davis A.K."/>
            <person name="Demarest M.S."/>
            <person name="Detter J.C."/>
            <person name="Glavina T."/>
            <person name="Goodstein D."/>
            <person name="Hadi M.Z."/>
            <person name="Hellsten U."/>
            <person name="Hildebrand M."/>
            <person name="Jenkins B.D."/>
            <person name="Jurka J."/>
            <person name="Kapitonov V.V."/>
            <person name="Kroger N."/>
            <person name="Lau W.W."/>
            <person name="Lane T.W."/>
            <person name="Larimer F.W."/>
            <person name="Lippmeier J.C."/>
            <person name="Lucas S."/>
            <person name="Medina M."/>
            <person name="Montsant A."/>
            <person name="Obornik M."/>
            <person name="Parker M.S."/>
            <person name="Palenik B."/>
            <person name="Pazour G.J."/>
            <person name="Richardson P.M."/>
            <person name="Rynearson T.A."/>
            <person name="Saito M.A."/>
            <person name="Schwartz D.C."/>
            <person name="Thamatrakoln K."/>
            <person name="Valentin K."/>
            <person name="Vardi A."/>
            <person name="Wilkerson F.P."/>
            <person name="Rokhsar D.S."/>
        </authorList>
    </citation>
    <scope>NUCLEOTIDE SEQUENCE [LARGE SCALE GENOMIC DNA]</scope>
    <source>
        <strain evidence="1 2">CCMP1335</strain>
    </source>
</reference>
<dbReference type="Proteomes" id="UP000001449">
    <property type="component" value="Chromosome 20"/>
</dbReference>
<dbReference type="RefSeq" id="XP_002294710.1">
    <property type="nucleotide sequence ID" value="XM_002294674.1"/>
</dbReference>
<evidence type="ECO:0000313" key="1">
    <source>
        <dbReference type="EMBL" id="EED88070.1"/>
    </source>
</evidence>
<dbReference type="PANTHER" id="PTHR37563:SF2">
    <property type="entry name" value="PHYTANOYL-COA DIOXYGENASE FAMILY PROTEIN (AFU_ORTHOLOGUE AFUA_2G03330)"/>
    <property type="match status" value="1"/>
</dbReference>
<dbReference type="InterPro" id="IPR008775">
    <property type="entry name" value="Phytyl_CoA_dOase-like"/>
</dbReference>
<dbReference type="eggNOG" id="ENOG502S17C">
    <property type="taxonomic scope" value="Eukaryota"/>
</dbReference>
<dbReference type="Gene3D" id="2.60.120.620">
    <property type="entry name" value="q2cbj1_9rhob like domain"/>
    <property type="match status" value="1"/>
</dbReference>
<dbReference type="OMA" id="TNNAQAH"/>
<dbReference type="AlphaFoldDB" id="B8CEP0"/>
<sequence length="339" mass="37575">MLRRALHEEELLSRNKSTKELLAPKLKAQPKSGTGFAMKAKPLVSLAEAQATVVRKEGLVRIDNVLTADVADSLREYVLEQQRIAKIETDRDASLSQIYYGVENRRKSRCDLQLSLLQGGYAADRRTPEGEEPAVYETFPLADALQQLLGEEGTLRHLYENLVTMEGEFYELAAVITDPGSNRQTVHPDLPFQEKAPLYVIFLALQDVTVQMGPTSFLMGTHTSKCNDIFNCGGASQKDELILKSECRLSTLKKGDAVLFDARTLHCGNANDSESTRALFNFSFRNAAVKGDLGYKGSIRPGYEKAMKLKDMSEALLAYGAGDENPFAKFGNGMFKRGY</sequence>
<accession>B8CEP0</accession>
<dbReference type="EMBL" id="CM000652">
    <property type="protein sequence ID" value="EED88070.1"/>
    <property type="molecule type" value="Genomic_DNA"/>
</dbReference>
<dbReference type="Pfam" id="PF05721">
    <property type="entry name" value="PhyH"/>
    <property type="match status" value="1"/>
</dbReference>
<dbReference type="KEGG" id="tps:THAPSDRAFT_11487"/>
<organism evidence="1 2">
    <name type="scientific">Thalassiosira pseudonana</name>
    <name type="common">Marine diatom</name>
    <name type="synonym">Cyclotella nana</name>
    <dbReference type="NCBI Taxonomy" id="35128"/>
    <lineage>
        <taxon>Eukaryota</taxon>
        <taxon>Sar</taxon>
        <taxon>Stramenopiles</taxon>
        <taxon>Ochrophyta</taxon>
        <taxon>Bacillariophyta</taxon>
        <taxon>Coscinodiscophyceae</taxon>
        <taxon>Thalassiosirophycidae</taxon>
        <taxon>Thalassiosirales</taxon>
        <taxon>Thalassiosiraceae</taxon>
        <taxon>Thalassiosira</taxon>
    </lineage>
</organism>
<dbReference type="SUPFAM" id="SSF51197">
    <property type="entry name" value="Clavaminate synthase-like"/>
    <property type="match status" value="1"/>
</dbReference>
<gene>
    <name evidence="1" type="ORF">THAPSDRAFT_11487</name>
</gene>